<dbReference type="OrthoDB" id="303614at2759"/>
<feature type="compositionally biased region" description="Polar residues" evidence="7">
    <location>
        <begin position="1217"/>
        <end position="1231"/>
    </location>
</feature>
<feature type="region of interest" description="Disordered" evidence="7">
    <location>
        <begin position="376"/>
        <end position="435"/>
    </location>
</feature>
<dbReference type="InterPro" id="IPR001789">
    <property type="entry name" value="Sig_transdc_resp-reg_receiver"/>
</dbReference>
<evidence type="ECO:0000313" key="10">
    <source>
        <dbReference type="EMBL" id="KXT10257.1"/>
    </source>
</evidence>
<evidence type="ECO:0000313" key="11">
    <source>
        <dbReference type="Proteomes" id="UP000073492"/>
    </source>
</evidence>
<keyword evidence="3 6" id="KW-0597">Phosphoprotein</keyword>
<dbReference type="SUPFAM" id="SSF55781">
    <property type="entry name" value="GAF domain-like"/>
    <property type="match status" value="1"/>
</dbReference>
<comment type="catalytic activity">
    <reaction evidence="1">
        <text>ATP + protein L-histidine = ADP + protein N-phospho-L-histidine.</text>
        <dbReference type="EC" id="2.7.13.3"/>
    </reaction>
</comment>
<dbReference type="InterPro" id="IPR036097">
    <property type="entry name" value="HisK_dim/P_sf"/>
</dbReference>
<dbReference type="PANTHER" id="PTHR43047">
    <property type="entry name" value="TWO-COMPONENT HISTIDINE PROTEIN KINASE"/>
    <property type="match status" value="1"/>
</dbReference>
<dbReference type="SMART" id="SM00387">
    <property type="entry name" value="HATPase_c"/>
    <property type="match status" value="1"/>
</dbReference>
<dbReference type="STRING" id="113226.A0A139I696"/>
<dbReference type="EC" id="2.7.13.3" evidence="2"/>
<dbReference type="SUPFAM" id="SSF52172">
    <property type="entry name" value="CheY-like"/>
    <property type="match status" value="1"/>
</dbReference>
<evidence type="ECO:0000256" key="4">
    <source>
        <dbReference type="ARBA" id="ARBA00022679"/>
    </source>
</evidence>
<feature type="compositionally biased region" description="Basic and acidic residues" evidence="7">
    <location>
        <begin position="1194"/>
        <end position="1205"/>
    </location>
</feature>
<comment type="caution">
    <text evidence="10">The sequence shown here is derived from an EMBL/GenBank/DDBJ whole genome shotgun (WGS) entry which is preliminary data.</text>
</comment>
<dbReference type="Gene3D" id="3.30.565.10">
    <property type="entry name" value="Histidine kinase-like ATPase, C-terminal domain"/>
    <property type="match status" value="1"/>
</dbReference>
<feature type="compositionally biased region" description="Basic and acidic residues" evidence="7">
    <location>
        <begin position="1175"/>
        <end position="1185"/>
    </location>
</feature>
<dbReference type="SMART" id="SM00388">
    <property type="entry name" value="HisKA"/>
    <property type="match status" value="1"/>
</dbReference>
<organism evidence="10 11">
    <name type="scientific">Pseudocercospora musae</name>
    <dbReference type="NCBI Taxonomy" id="113226"/>
    <lineage>
        <taxon>Eukaryota</taxon>
        <taxon>Fungi</taxon>
        <taxon>Dikarya</taxon>
        <taxon>Ascomycota</taxon>
        <taxon>Pezizomycotina</taxon>
        <taxon>Dothideomycetes</taxon>
        <taxon>Dothideomycetidae</taxon>
        <taxon>Mycosphaerellales</taxon>
        <taxon>Mycosphaerellaceae</taxon>
        <taxon>Pseudocercospora</taxon>
    </lineage>
</organism>
<name>A0A139I696_9PEZI</name>
<protein>
    <recommendedName>
        <fullName evidence="2">histidine kinase</fullName>
        <ecNumber evidence="2">2.7.13.3</ecNumber>
    </recommendedName>
</protein>
<dbReference type="Gene3D" id="2.60.120.620">
    <property type="entry name" value="q2cbj1_9rhob like domain"/>
    <property type="match status" value="1"/>
</dbReference>
<evidence type="ECO:0000256" key="6">
    <source>
        <dbReference type="PROSITE-ProRule" id="PRU00169"/>
    </source>
</evidence>
<evidence type="ECO:0000256" key="7">
    <source>
        <dbReference type="SAM" id="MobiDB-lite"/>
    </source>
</evidence>
<feature type="region of interest" description="Disordered" evidence="7">
    <location>
        <begin position="1149"/>
        <end position="1241"/>
    </location>
</feature>
<dbReference type="GO" id="GO:0005886">
    <property type="term" value="C:plasma membrane"/>
    <property type="evidence" value="ECO:0007669"/>
    <property type="project" value="TreeGrafter"/>
</dbReference>
<dbReference type="Pfam" id="PF05721">
    <property type="entry name" value="PhyH"/>
    <property type="match status" value="1"/>
</dbReference>
<feature type="domain" description="Response regulatory" evidence="9">
    <location>
        <begin position="1247"/>
        <end position="1387"/>
    </location>
</feature>
<feature type="compositionally biased region" description="Basic and acidic residues" evidence="7">
    <location>
        <begin position="422"/>
        <end position="435"/>
    </location>
</feature>
<evidence type="ECO:0000256" key="1">
    <source>
        <dbReference type="ARBA" id="ARBA00000085"/>
    </source>
</evidence>
<dbReference type="PANTHER" id="PTHR43047:SF72">
    <property type="entry name" value="OSMOSENSING HISTIDINE PROTEIN KINASE SLN1"/>
    <property type="match status" value="1"/>
</dbReference>
<dbReference type="PROSITE" id="PS50110">
    <property type="entry name" value="RESPONSE_REGULATORY"/>
    <property type="match status" value="1"/>
</dbReference>
<dbReference type="InterPro" id="IPR011006">
    <property type="entry name" value="CheY-like_superfamily"/>
</dbReference>
<keyword evidence="4" id="KW-0808">Transferase</keyword>
<reference evidence="10 11" key="1">
    <citation type="submission" date="2015-07" db="EMBL/GenBank/DDBJ databases">
        <title>Comparative genomics of the Sigatoka disease complex on banana suggests a link between parallel evolutionary changes in Pseudocercospora fijiensis and Pseudocercospora eumusae and increased virulence on the banana host.</title>
        <authorList>
            <person name="Chang T.-C."/>
            <person name="Salvucci A."/>
            <person name="Crous P.W."/>
            <person name="Stergiopoulos I."/>
        </authorList>
    </citation>
    <scope>NUCLEOTIDE SEQUENCE [LARGE SCALE GENOMIC DNA]</scope>
    <source>
        <strain evidence="10 11">CBS 116634</strain>
    </source>
</reference>
<keyword evidence="5" id="KW-0418">Kinase</keyword>
<evidence type="ECO:0000256" key="3">
    <source>
        <dbReference type="ARBA" id="ARBA00022553"/>
    </source>
</evidence>
<dbReference type="InterPro" id="IPR036890">
    <property type="entry name" value="HATPase_C_sf"/>
</dbReference>
<dbReference type="PRINTS" id="PR00344">
    <property type="entry name" value="BCTRLSENSOR"/>
</dbReference>
<evidence type="ECO:0000259" key="8">
    <source>
        <dbReference type="PROSITE" id="PS50109"/>
    </source>
</evidence>
<dbReference type="Gene3D" id="3.40.50.2300">
    <property type="match status" value="1"/>
</dbReference>
<dbReference type="InterPro" id="IPR003661">
    <property type="entry name" value="HisK_dim/P_dom"/>
</dbReference>
<gene>
    <name evidence="10" type="ORF">AC579_10048</name>
</gene>
<dbReference type="EMBL" id="LFZO01000272">
    <property type="protein sequence ID" value="KXT10257.1"/>
    <property type="molecule type" value="Genomic_DNA"/>
</dbReference>
<dbReference type="InterPro" id="IPR004358">
    <property type="entry name" value="Sig_transdc_His_kin-like_C"/>
</dbReference>
<dbReference type="InterPro" id="IPR008775">
    <property type="entry name" value="Phytyl_CoA_dOase-like"/>
</dbReference>
<feature type="region of interest" description="Disordered" evidence="7">
    <location>
        <begin position="479"/>
        <end position="502"/>
    </location>
</feature>
<dbReference type="SUPFAM" id="SSF55874">
    <property type="entry name" value="ATPase domain of HSP90 chaperone/DNA topoisomerase II/histidine kinase"/>
    <property type="match status" value="1"/>
</dbReference>
<dbReference type="Pfam" id="PF00072">
    <property type="entry name" value="Response_reg"/>
    <property type="match status" value="1"/>
</dbReference>
<dbReference type="InterPro" id="IPR003594">
    <property type="entry name" value="HATPase_dom"/>
</dbReference>
<accession>A0A139I696</accession>
<dbReference type="InterPro" id="IPR005467">
    <property type="entry name" value="His_kinase_dom"/>
</dbReference>
<dbReference type="GO" id="GO:0009927">
    <property type="term" value="F:histidine phosphotransfer kinase activity"/>
    <property type="evidence" value="ECO:0007669"/>
    <property type="project" value="TreeGrafter"/>
</dbReference>
<dbReference type="FunFam" id="3.30.450.40:FF:000083">
    <property type="entry name" value="Sensor histidine kinase/response regulator, putative (AFU_orthologue AFUA_4G00660)"/>
    <property type="match status" value="1"/>
</dbReference>
<feature type="region of interest" description="Disordered" evidence="7">
    <location>
        <begin position="591"/>
        <end position="612"/>
    </location>
</feature>
<dbReference type="Pfam" id="PF00512">
    <property type="entry name" value="HisKA"/>
    <property type="match status" value="1"/>
</dbReference>
<dbReference type="Proteomes" id="UP000073492">
    <property type="component" value="Unassembled WGS sequence"/>
</dbReference>
<keyword evidence="11" id="KW-1185">Reference proteome</keyword>
<evidence type="ECO:0000256" key="2">
    <source>
        <dbReference type="ARBA" id="ARBA00012438"/>
    </source>
</evidence>
<dbReference type="CDD" id="cd17546">
    <property type="entry name" value="REC_hyHK_CKI1_RcsC-like"/>
    <property type="match status" value="1"/>
</dbReference>
<dbReference type="FunFam" id="1.10.287.130:FF:000023">
    <property type="entry name" value="Sensor histidine kinase/response regulator, putative"/>
    <property type="match status" value="1"/>
</dbReference>
<evidence type="ECO:0000256" key="5">
    <source>
        <dbReference type="ARBA" id="ARBA00022777"/>
    </source>
</evidence>
<dbReference type="GO" id="GO:0000155">
    <property type="term" value="F:phosphorelay sensor kinase activity"/>
    <property type="evidence" value="ECO:0007669"/>
    <property type="project" value="InterPro"/>
</dbReference>
<proteinExistence type="predicted"/>
<dbReference type="SMART" id="SM00448">
    <property type="entry name" value="REC"/>
    <property type="match status" value="1"/>
</dbReference>
<feature type="modified residue" description="4-aspartylphosphate" evidence="6">
    <location>
        <position position="1317"/>
    </location>
</feature>
<dbReference type="PROSITE" id="PS50109">
    <property type="entry name" value="HIS_KIN"/>
    <property type="match status" value="1"/>
</dbReference>
<dbReference type="Pfam" id="PF02518">
    <property type="entry name" value="HATPase_c"/>
    <property type="match status" value="1"/>
</dbReference>
<dbReference type="Gene3D" id="1.10.287.130">
    <property type="match status" value="1"/>
</dbReference>
<dbReference type="CDD" id="cd00082">
    <property type="entry name" value="HisKA"/>
    <property type="match status" value="1"/>
</dbReference>
<sequence length="1791" mass="196324">MCLRHVIRPEDNLPTADFVHSLGQPREILGIETSWSWTADGQPSTTTVHMSALACPPPPPPPPPPLEETRHDSACGDMASPAGTKPLSPRRKMLYESRRAREFYRYYQPIRELTKAGPPVCDIGDEAAVQAHRPFSSPDRALTAFCQLGALRLGVKRAMLFFFDSSHAYVLAEATRTLSLQDDSLHAAEDDLWLGHTIIPRGYSVCEHTVMLPHTNEGSNKDQANSSLVHIVNNLAADTRFCDRPFVTGGPKAKFYAGVPITTPKGINIGVYCVLDDEHRDGMDADAVQFLRDMATTVMAHLEMVRATAEHKIGTQMIAGLGAFIDGASGFRDWAEKNADWDLDVEKDPALAHPLGVQPMTSQVSAVAQAAVIASEQQEMEEENRRSNTANSSPTGRKRARSGAHGLPPPVTKGPQNLKYNRKADNFEDPGTRDTRKTFERAATLVREAMDVEGVVFLDAAVGTFGGLVDTAESLSNSTTELSSDTNHHSASETNTTGTEADAKMIKKTTGEDLAKKKCTVLSSSCSTTGTKSGDEANEAGMKITEKFLRSLLRRYPRGKIWSFNEYGDASSEDDESSEYNSDAKSCRCSSGTVLDDGKQQHSPSCSKRRKQNRLDDSKEIFQLFPGVRSIGLVGMWDHTRQRWYAATLFWSYSPLRLFSEESEVKFMQAFCDVILAELHRIEAQNSDRAKSDFISTISHELRSPLHGILGSVECLQEQPFDSFSANLISQVEICGRTLLDIIDHLLDFSKINHHSKSRGGPVSDGKGRQLSTNAAKRSRMGSLMALDADVALDQVTEEIVETAVYSFCCSRDAESVLKRNVAIILDIDRATDIDWRCYVAVGAWKRICINLVSNALKYTHEGHIRVSLSAKPITDKKPSEKKKRFNVTFSVTDTGKGMSRDFLENHLFRAFSQEDSLIEGTGLGMNLVAKIVKSFEGKIEVLSEKGVGSCFSVTLPLEYSRTGRGAGTRNPDRPAPPVRSISGLARAIAGVSVGVIDSATTPSGNQRSDETARALLLSSVHKTLEEVNVNAYNCTWAGDEGAEVYLVTEAELHNELQRRADTGSFEAPMSPSSLSNTPFIVICDSTVSARRLRAPGLGNVATGHIELIAQPAGPERLAKAITSCLKNKHKVAQDVALAGAVKGIPSVVPHPDQAAQTQNHLAHRGRTDTIFGKPPEHTPKEKSTSPRSAGSGEECRLSRLDRNQQSDYKFPRIPTPSLNGTKPRVSTGQVSPKAKTDKSSAEGGVNLLLVDDNPINLQLLVTYAEKYGHSKQVATDGLQAVEAYKQSCLDHDPHSPSTSDTKLKQLSNKPQVVLMDINMPVLNGFEATRQIRGFEKQRGVEPATIIALTGLGSASAQQEAFSSGVDLFLTKPATAASIAATASILGALWYLDIPSWGQLRIRSRRVSSRCYAEDKLPTLTAFKALVEQVATRETYPLAKDIQKNIPLYDCLDFDLSNGYIINSLQDELYHVLTSGPGVYVLKNFFTSTQTISFANSTYNSIISSEESTAAGGDHFAAAGTNSRIWNSFSKHCLSSPTNFLEYFSSPWFRIASESYLGPAYRITSQVNIVKPGGKAQVSHRDYHLGFQTAEQCAKWPKGIHNISALLTLQGAVAHTDMPLESGPTRFLPFSQQFEEGFMAYRRPEFNDYFLENWVSLPLKTGDAVFFSPGLHHAAGENLTKDFSRSANLIQVSSAFGKTMEKIDTIPLLEATYDDLQKKYNLEGYSLEVEAYIKAVAEGYPFPTNLDRRPPAPGGMAPESEQEVLKRAVLEMWSKKDAMKALQQMKEDSKA</sequence>
<feature type="domain" description="Histidine kinase" evidence="8">
    <location>
        <begin position="697"/>
        <end position="960"/>
    </location>
</feature>
<dbReference type="SUPFAM" id="SSF47384">
    <property type="entry name" value="Homodimeric domain of signal transducing histidine kinase"/>
    <property type="match status" value="1"/>
</dbReference>
<evidence type="ECO:0000259" key="9">
    <source>
        <dbReference type="PROSITE" id="PS50110"/>
    </source>
</evidence>
<dbReference type="SUPFAM" id="SSF51197">
    <property type="entry name" value="Clavaminate synthase-like"/>
    <property type="match status" value="1"/>
</dbReference>